<organism evidence="1 2">
    <name type="scientific">Pleuronectes platessa</name>
    <name type="common">European plaice</name>
    <dbReference type="NCBI Taxonomy" id="8262"/>
    <lineage>
        <taxon>Eukaryota</taxon>
        <taxon>Metazoa</taxon>
        <taxon>Chordata</taxon>
        <taxon>Craniata</taxon>
        <taxon>Vertebrata</taxon>
        <taxon>Euteleostomi</taxon>
        <taxon>Actinopterygii</taxon>
        <taxon>Neopterygii</taxon>
        <taxon>Teleostei</taxon>
        <taxon>Neoteleostei</taxon>
        <taxon>Acanthomorphata</taxon>
        <taxon>Carangaria</taxon>
        <taxon>Pleuronectiformes</taxon>
        <taxon>Pleuronectoidei</taxon>
        <taxon>Pleuronectidae</taxon>
        <taxon>Pleuronectes</taxon>
    </lineage>
</organism>
<evidence type="ECO:0000313" key="2">
    <source>
        <dbReference type="Proteomes" id="UP001153269"/>
    </source>
</evidence>
<name>A0A9N7V2M1_PLEPL</name>
<dbReference type="Proteomes" id="UP001153269">
    <property type="component" value="Unassembled WGS sequence"/>
</dbReference>
<proteinExistence type="predicted"/>
<accession>A0A9N7V2M1</accession>
<dbReference type="AlphaFoldDB" id="A0A9N7V2M1"/>
<evidence type="ECO:0000313" key="1">
    <source>
        <dbReference type="EMBL" id="CAB1440964.1"/>
    </source>
</evidence>
<keyword evidence="2" id="KW-1185">Reference proteome</keyword>
<protein>
    <submittedName>
        <fullName evidence="1">Uncharacterized protein</fullName>
    </submittedName>
</protein>
<dbReference type="EMBL" id="CADEAL010002548">
    <property type="protein sequence ID" value="CAB1440964.1"/>
    <property type="molecule type" value="Genomic_DNA"/>
</dbReference>
<reference evidence="1" key="1">
    <citation type="submission" date="2020-03" db="EMBL/GenBank/DDBJ databases">
        <authorList>
            <person name="Weist P."/>
        </authorList>
    </citation>
    <scope>NUCLEOTIDE SEQUENCE</scope>
</reference>
<gene>
    <name evidence="1" type="ORF">PLEPLA_LOCUS28757</name>
</gene>
<sequence>MLSFDPFKVEDLWHRIDPQDQHDACDRNSFQVSRLQKRVVCSYRPFEVWSRMVTIDRIDPFAWKQDIPRPISATSRNRFRDISQVFWGICLGSTTVEVLGARMSSLLEAVVARVRPLQGVGARKIGNQSIAEYPLLTNASPSLSNLHKKSIQIILLQVRGALCVRPFRRILGQFASFDIYRTVK</sequence>
<comment type="caution">
    <text evidence="1">The sequence shown here is derived from an EMBL/GenBank/DDBJ whole genome shotgun (WGS) entry which is preliminary data.</text>
</comment>